<dbReference type="RefSeq" id="WP_173971960.1">
    <property type="nucleotide sequence ID" value="NZ_CADCSU010000124.1"/>
</dbReference>
<gene>
    <name evidence="1" type="ORF">FLA105534_03468</name>
</gene>
<reference evidence="1 2" key="1">
    <citation type="submission" date="2020-02" db="EMBL/GenBank/DDBJ databases">
        <authorList>
            <person name="Criscuolo A."/>
        </authorList>
    </citation>
    <scope>NUCLEOTIDE SEQUENCE [LARGE SCALE GENOMIC DNA]</scope>
    <source>
        <strain evidence="1">CIP105534</strain>
    </source>
</reference>
<dbReference type="Proteomes" id="UP000479938">
    <property type="component" value="Unassembled WGS sequence"/>
</dbReference>
<accession>A0A6J4GQD9</accession>
<dbReference type="EMBL" id="CADCSU010000124">
    <property type="protein sequence ID" value="CAA9201216.1"/>
    <property type="molecule type" value="Genomic_DNA"/>
</dbReference>
<name>A0A6J4GQD9_9FLAO</name>
<sequence length="264" mass="29570">MSIKKYVFGSFKQSKIEVTDPDAQYFIDVAPIINYVQANAINTLVTSLKEKNIWDKMQAIYPFVGGTANTHKFNLKSPIDADSSFRITYFGIQEHNNKGMEFISGSYALTQFNFNRDSVINDFHWSSYIRTATPCYLFQGGRCQLFNTIGVNGKMAAVSDLYDDSGSLNSRVMKENLDGKGYYLASKTLINGRHSIYKNGNLLNINYGTQGILNNNNVSIGSYLYGSDMSIISFATIGKGLTDNESLNLYKIIEEFQTSLGRQV</sequence>
<protein>
    <submittedName>
        <fullName evidence="1">Uncharacterized protein</fullName>
    </submittedName>
</protein>
<keyword evidence="2" id="KW-1185">Reference proteome</keyword>
<organism evidence="1 2">
    <name type="scientific">Flavobacterium bizetiae</name>
    <dbReference type="NCBI Taxonomy" id="2704140"/>
    <lineage>
        <taxon>Bacteria</taxon>
        <taxon>Pseudomonadati</taxon>
        <taxon>Bacteroidota</taxon>
        <taxon>Flavobacteriia</taxon>
        <taxon>Flavobacteriales</taxon>
        <taxon>Flavobacteriaceae</taxon>
        <taxon>Flavobacterium</taxon>
    </lineage>
</organism>
<dbReference type="AlphaFoldDB" id="A0A6J4GQD9"/>
<proteinExistence type="predicted"/>
<evidence type="ECO:0000313" key="1">
    <source>
        <dbReference type="EMBL" id="CAA9201216.1"/>
    </source>
</evidence>
<evidence type="ECO:0000313" key="2">
    <source>
        <dbReference type="Proteomes" id="UP000479938"/>
    </source>
</evidence>